<organism evidence="2 3">
    <name type="scientific">Vibrio variabilis</name>
    <dbReference type="NCBI Taxonomy" id="990271"/>
    <lineage>
        <taxon>Bacteria</taxon>
        <taxon>Pseudomonadati</taxon>
        <taxon>Pseudomonadota</taxon>
        <taxon>Gammaproteobacteria</taxon>
        <taxon>Vibrionales</taxon>
        <taxon>Vibrionaceae</taxon>
        <taxon>Vibrio</taxon>
    </lineage>
</organism>
<comment type="caution">
    <text evidence="2">The sequence shown here is derived from an EMBL/GenBank/DDBJ whole genome shotgun (WGS) entry which is preliminary data.</text>
</comment>
<name>A0ABQ0JP70_9VIBR</name>
<dbReference type="EMBL" id="BBMS01000100">
    <property type="protein sequence ID" value="GAL30552.1"/>
    <property type="molecule type" value="Genomic_DNA"/>
</dbReference>
<feature type="domain" description="Aminotransferase class I/classII large" evidence="1">
    <location>
        <begin position="2"/>
        <end position="72"/>
    </location>
</feature>
<evidence type="ECO:0000313" key="2">
    <source>
        <dbReference type="EMBL" id="GAL30552.1"/>
    </source>
</evidence>
<gene>
    <name evidence="2" type="ORF">JCM19239_6851</name>
</gene>
<dbReference type="SUPFAM" id="SSF53383">
    <property type="entry name" value="PLP-dependent transferases"/>
    <property type="match status" value="1"/>
</dbReference>
<reference evidence="3" key="1">
    <citation type="submission" date="2014-09" db="EMBL/GenBank/DDBJ databases">
        <title>Vibrio variabilis JCM 19239. (C206) whole genome shotgun sequence.</title>
        <authorList>
            <person name="Sawabe T."/>
            <person name="Meirelles P."/>
            <person name="Nakanishi M."/>
            <person name="Sayaka M."/>
            <person name="Hattori M."/>
            <person name="Ohkuma M."/>
        </authorList>
    </citation>
    <scope>NUCLEOTIDE SEQUENCE [LARGE SCALE GENOMIC DNA]</scope>
    <source>
        <strain evidence="3">JCM 19239</strain>
    </source>
</reference>
<keyword evidence="3" id="KW-1185">Reference proteome</keyword>
<accession>A0ABQ0JP70</accession>
<dbReference type="Pfam" id="PF00155">
    <property type="entry name" value="Aminotran_1_2"/>
    <property type="match status" value="1"/>
</dbReference>
<proteinExistence type="predicted"/>
<dbReference type="InterPro" id="IPR015421">
    <property type="entry name" value="PyrdxlP-dep_Trfase_major"/>
</dbReference>
<sequence length="72" mass="8246">MNPANPASVKFSDDTLDRLTSFVEEQRKDLFIITDDVYGTFADNFVSLFAKLPYNTLCVYSFSKYFGATGWR</sequence>
<dbReference type="Gene3D" id="3.40.640.10">
    <property type="entry name" value="Type I PLP-dependent aspartate aminotransferase-like (Major domain)"/>
    <property type="match status" value="1"/>
</dbReference>
<dbReference type="InterPro" id="IPR015424">
    <property type="entry name" value="PyrdxlP-dep_Trfase"/>
</dbReference>
<dbReference type="Proteomes" id="UP000029223">
    <property type="component" value="Unassembled WGS sequence"/>
</dbReference>
<evidence type="ECO:0000313" key="3">
    <source>
        <dbReference type="Proteomes" id="UP000029223"/>
    </source>
</evidence>
<protein>
    <submittedName>
        <fullName evidence="2">L-aspartate-beta-decarboxylase</fullName>
    </submittedName>
</protein>
<evidence type="ECO:0000259" key="1">
    <source>
        <dbReference type="Pfam" id="PF00155"/>
    </source>
</evidence>
<dbReference type="InterPro" id="IPR004839">
    <property type="entry name" value="Aminotransferase_I/II_large"/>
</dbReference>